<keyword evidence="5" id="KW-0067">ATP-binding</keyword>
<dbReference type="EMBL" id="FMYV01000001">
    <property type="protein sequence ID" value="SDC04605.1"/>
    <property type="molecule type" value="Genomic_DNA"/>
</dbReference>
<evidence type="ECO:0000256" key="1">
    <source>
        <dbReference type="ARBA" id="ARBA00000085"/>
    </source>
</evidence>
<keyword evidence="4" id="KW-0808">Transferase</keyword>
<dbReference type="Proteomes" id="UP000297288">
    <property type="component" value="Unassembled WGS sequence"/>
</dbReference>
<evidence type="ECO:0000313" key="5">
    <source>
        <dbReference type="EMBL" id="TGG89177.1"/>
    </source>
</evidence>
<dbReference type="InterPro" id="IPR003594">
    <property type="entry name" value="HATPase_dom"/>
</dbReference>
<name>A0A1G6IF00_9BACT</name>
<evidence type="ECO:0000313" key="6">
    <source>
        <dbReference type="Proteomes" id="UP000199322"/>
    </source>
</evidence>
<keyword evidence="4" id="KW-0418">Kinase</keyword>
<protein>
    <recommendedName>
        <fullName evidence="2">histidine kinase</fullName>
        <ecNumber evidence="2">2.7.13.3</ecNumber>
    </recommendedName>
</protein>
<dbReference type="Pfam" id="PF02518">
    <property type="entry name" value="HATPase_c"/>
    <property type="match status" value="1"/>
</dbReference>
<dbReference type="PRINTS" id="PR00344">
    <property type="entry name" value="BCTRLSENSOR"/>
</dbReference>
<comment type="catalytic activity">
    <reaction evidence="1">
        <text>ATP + protein L-histidine = ADP + protein N-phospho-L-histidine.</text>
        <dbReference type="EC" id="2.7.13.3"/>
    </reaction>
</comment>
<reference evidence="5 7" key="2">
    <citation type="submission" date="2019-04" db="EMBL/GenBank/DDBJ databases">
        <title>Draft genome sequence data and analysis of a Fermenting Bacterium, Geotoga petraea strain HO-Geo1, isolated from heavy-oil petroleum reservoir in Russia.</title>
        <authorList>
            <person name="Grouzdev D.S."/>
            <person name="Semenova E.M."/>
            <person name="Sokolova D.S."/>
            <person name="Tourova T.P."/>
            <person name="Poltaraus A.B."/>
            <person name="Nazina T.N."/>
        </authorList>
    </citation>
    <scope>NUCLEOTIDE SEQUENCE [LARGE SCALE GENOMIC DNA]</scope>
    <source>
        <strain evidence="5 7">HO-Geo1</strain>
    </source>
</reference>
<dbReference type="AlphaFoldDB" id="A0A1G6IF00"/>
<gene>
    <name evidence="5" type="ORF">E4650_03000</name>
    <name evidence="4" type="ORF">SAMN04488588_0341</name>
</gene>
<organism evidence="4 6">
    <name type="scientific">Geotoga petraea</name>
    <dbReference type="NCBI Taxonomy" id="28234"/>
    <lineage>
        <taxon>Bacteria</taxon>
        <taxon>Thermotogati</taxon>
        <taxon>Thermotogota</taxon>
        <taxon>Thermotogae</taxon>
        <taxon>Petrotogales</taxon>
        <taxon>Petrotogaceae</taxon>
        <taxon>Geotoga</taxon>
    </lineage>
</organism>
<keyword evidence="6" id="KW-1185">Reference proteome</keyword>
<proteinExistence type="predicted"/>
<dbReference type="GO" id="GO:0005524">
    <property type="term" value="F:ATP binding"/>
    <property type="evidence" value="ECO:0007669"/>
    <property type="project" value="UniProtKB-KW"/>
</dbReference>
<dbReference type="GO" id="GO:0004673">
    <property type="term" value="F:protein histidine kinase activity"/>
    <property type="evidence" value="ECO:0007669"/>
    <property type="project" value="UniProtKB-EC"/>
</dbReference>
<sequence>MATLTNISDHILDICENAAYAKSSNCKLEIYEDEENFEFIVEDDGKGMDDETKNLALDPFFTTKKERVKKIGFGLPFLKYSSEITGGYFKIDSKKDKGTTIKCKFKKNHIDCQPIGDLGSTIFSVIYLNNDVDWVIKRCYKDNEYNLNTKNLKKFIDDLNKISIMKEIKELIISLENKIREDI</sequence>
<dbReference type="InterPro" id="IPR005467">
    <property type="entry name" value="His_kinase_dom"/>
</dbReference>
<accession>A0A1G6IF00</accession>
<dbReference type="EC" id="2.7.13.3" evidence="2"/>
<evidence type="ECO:0000313" key="7">
    <source>
        <dbReference type="Proteomes" id="UP000297288"/>
    </source>
</evidence>
<dbReference type="EMBL" id="SRME01000001">
    <property type="protein sequence ID" value="TGG89177.1"/>
    <property type="molecule type" value="Genomic_DNA"/>
</dbReference>
<dbReference type="RefSeq" id="WP_091402236.1">
    <property type="nucleotide sequence ID" value="NZ_FMYV01000001.1"/>
</dbReference>
<dbReference type="Proteomes" id="UP000199322">
    <property type="component" value="Unassembled WGS sequence"/>
</dbReference>
<evidence type="ECO:0000259" key="3">
    <source>
        <dbReference type="PROSITE" id="PS50109"/>
    </source>
</evidence>
<dbReference type="OrthoDB" id="9797586at2"/>
<reference evidence="4 6" key="1">
    <citation type="submission" date="2016-10" db="EMBL/GenBank/DDBJ databases">
        <authorList>
            <person name="de Groot N.N."/>
        </authorList>
    </citation>
    <scope>NUCLEOTIDE SEQUENCE [LARGE SCALE GENOMIC DNA]</scope>
    <source>
        <strain evidence="4 6">WG14</strain>
    </source>
</reference>
<dbReference type="STRING" id="28234.SAMN04488588_0341"/>
<evidence type="ECO:0000256" key="2">
    <source>
        <dbReference type="ARBA" id="ARBA00012438"/>
    </source>
</evidence>
<dbReference type="InterPro" id="IPR004358">
    <property type="entry name" value="Sig_transdc_His_kin-like_C"/>
</dbReference>
<dbReference type="PROSITE" id="PS50109">
    <property type="entry name" value="HIS_KIN"/>
    <property type="match status" value="1"/>
</dbReference>
<dbReference type="SUPFAM" id="SSF55874">
    <property type="entry name" value="ATPase domain of HSP90 chaperone/DNA topoisomerase II/histidine kinase"/>
    <property type="match status" value="1"/>
</dbReference>
<evidence type="ECO:0000313" key="4">
    <source>
        <dbReference type="EMBL" id="SDC04605.1"/>
    </source>
</evidence>
<feature type="domain" description="Histidine kinase" evidence="3">
    <location>
        <begin position="1"/>
        <end position="109"/>
    </location>
</feature>
<dbReference type="InterPro" id="IPR036890">
    <property type="entry name" value="HATPase_C_sf"/>
</dbReference>
<dbReference type="Gene3D" id="3.30.565.10">
    <property type="entry name" value="Histidine kinase-like ATPase, C-terminal domain"/>
    <property type="match status" value="1"/>
</dbReference>
<keyword evidence="5" id="KW-0547">Nucleotide-binding</keyword>